<sequence length="77" mass="8973">MAAFYNVKMCLLFDFTEEAMRDVDRTPRCASNLSCAEKACQSVTERAHQRIEVPPDNASSFHHSRVIYKYKCYLQIH</sequence>
<proteinExistence type="predicted"/>
<name>A0A0R3RIU1_9BILA</name>
<evidence type="ECO:0000313" key="1">
    <source>
        <dbReference type="Proteomes" id="UP000050640"/>
    </source>
</evidence>
<dbReference type="WBParaSite" id="EEL_0000139901-mRNA-1">
    <property type="protein sequence ID" value="EEL_0000139901-mRNA-1"/>
    <property type="gene ID" value="EEL_0000139901"/>
</dbReference>
<dbReference type="AlphaFoldDB" id="A0A0R3RIU1"/>
<accession>A0A0R3RIU1</accession>
<keyword evidence="1" id="KW-1185">Reference proteome</keyword>
<protein>
    <submittedName>
        <fullName evidence="2">Saposin B-type domain-containing protein</fullName>
    </submittedName>
</protein>
<evidence type="ECO:0000313" key="2">
    <source>
        <dbReference type="WBParaSite" id="EEL_0000139901-mRNA-1"/>
    </source>
</evidence>
<reference evidence="2" key="1">
    <citation type="submission" date="2017-02" db="UniProtKB">
        <authorList>
            <consortium name="WormBaseParasite"/>
        </authorList>
    </citation>
    <scope>IDENTIFICATION</scope>
</reference>
<organism evidence="1 2">
    <name type="scientific">Elaeophora elaphi</name>
    <dbReference type="NCBI Taxonomy" id="1147741"/>
    <lineage>
        <taxon>Eukaryota</taxon>
        <taxon>Metazoa</taxon>
        <taxon>Ecdysozoa</taxon>
        <taxon>Nematoda</taxon>
        <taxon>Chromadorea</taxon>
        <taxon>Rhabditida</taxon>
        <taxon>Spirurina</taxon>
        <taxon>Spiruromorpha</taxon>
        <taxon>Filarioidea</taxon>
        <taxon>Onchocercidae</taxon>
        <taxon>Elaeophora</taxon>
    </lineage>
</organism>
<dbReference type="Proteomes" id="UP000050640">
    <property type="component" value="Unplaced"/>
</dbReference>